<sequence length="39" mass="4585">MSDPYIFLHHYYQLREGLYALMVFGFGVPIFGYLVVNVD</sequence>
<evidence type="ECO:0000313" key="3">
    <source>
        <dbReference type="Proteomes" id="UP000199577"/>
    </source>
</evidence>
<reference evidence="2 3" key="1">
    <citation type="submission" date="2016-10" db="EMBL/GenBank/DDBJ databases">
        <authorList>
            <person name="de Groot N.N."/>
        </authorList>
    </citation>
    <scope>NUCLEOTIDE SEQUENCE [LARGE SCALE GENOMIC DNA]</scope>
    <source>
        <strain evidence="2 3">DSM 22900</strain>
    </source>
</reference>
<evidence type="ECO:0000313" key="2">
    <source>
        <dbReference type="EMBL" id="SFC79627.1"/>
    </source>
</evidence>
<keyword evidence="1" id="KW-0472">Membrane</keyword>
<dbReference type="EMBL" id="FOLL01000028">
    <property type="protein sequence ID" value="SFC79627.1"/>
    <property type="molecule type" value="Genomic_DNA"/>
</dbReference>
<keyword evidence="3" id="KW-1185">Reference proteome</keyword>
<keyword evidence="1" id="KW-1133">Transmembrane helix</keyword>
<name>A0A1I1M282_9SPHI</name>
<feature type="transmembrane region" description="Helical" evidence="1">
    <location>
        <begin position="17"/>
        <end position="36"/>
    </location>
</feature>
<proteinExistence type="predicted"/>
<keyword evidence="1" id="KW-0812">Transmembrane</keyword>
<gene>
    <name evidence="2" type="ORF">SAMN05421747_1282</name>
</gene>
<organism evidence="2 3">
    <name type="scientific">Parapedobacter composti</name>
    <dbReference type="NCBI Taxonomy" id="623281"/>
    <lineage>
        <taxon>Bacteria</taxon>
        <taxon>Pseudomonadati</taxon>
        <taxon>Bacteroidota</taxon>
        <taxon>Sphingobacteriia</taxon>
        <taxon>Sphingobacteriales</taxon>
        <taxon>Sphingobacteriaceae</taxon>
        <taxon>Parapedobacter</taxon>
    </lineage>
</organism>
<accession>A0A1I1M282</accession>
<protein>
    <submittedName>
        <fullName evidence="2">Uncharacterized protein</fullName>
    </submittedName>
</protein>
<dbReference type="Proteomes" id="UP000199577">
    <property type="component" value="Unassembled WGS sequence"/>
</dbReference>
<dbReference type="AlphaFoldDB" id="A0A1I1M282"/>
<evidence type="ECO:0000256" key="1">
    <source>
        <dbReference type="SAM" id="Phobius"/>
    </source>
</evidence>